<gene>
    <name evidence="2" type="ORF">EV193_105118</name>
</gene>
<protein>
    <submittedName>
        <fullName evidence="2">Methyltransferase family protein</fullName>
    </submittedName>
</protein>
<keyword evidence="2" id="KW-0489">Methyltransferase</keyword>
<dbReference type="EMBL" id="SGWQ01000005">
    <property type="protein sequence ID" value="RZS37562.1"/>
    <property type="molecule type" value="Genomic_DNA"/>
</dbReference>
<dbReference type="RefSeq" id="WP_130345047.1">
    <property type="nucleotide sequence ID" value="NZ_SGWQ01000005.1"/>
</dbReference>
<dbReference type="Pfam" id="PF08241">
    <property type="entry name" value="Methyltransf_11"/>
    <property type="match status" value="1"/>
</dbReference>
<dbReference type="Proteomes" id="UP000294257">
    <property type="component" value="Unassembled WGS sequence"/>
</dbReference>
<dbReference type="SUPFAM" id="SSF53335">
    <property type="entry name" value="S-adenosyl-L-methionine-dependent methyltransferases"/>
    <property type="match status" value="1"/>
</dbReference>
<sequence length="231" mass="25328">MRFTDFDTRGYPTVDVRTGYAGWVGTYEDTVQDAMDIALLDRLSEPSWSTVDRAVDLGCGTGRTGKWLRDNGVRAIDGVDLTPEMLAVAAGRGAHDKLVEADVTDTGLPAGGYDLLIASLVDEHLDDLRPLYAEAARLAAPGAVFVLVAFHPQFMMVSGMPTHYTDEGGEHVAISTNVHLVSDHVTAGLAAGWRLAEMRERLIDEEWVALKPKWRRYAGQPVSAAYVWRRV</sequence>
<evidence type="ECO:0000313" key="2">
    <source>
        <dbReference type="EMBL" id="RZS37562.1"/>
    </source>
</evidence>
<dbReference type="CDD" id="cd02440">
    <property type="entry name" value="AdoMet_MTases"/>
    <property type="match status" value="1"/>
</dbReference>
<dbReference type="InterPro" id="IPR029063">
    <property type="entry name" value="SAM-dependent_MTases_sf"/>
</dbReference>
<keyword evidence="2" id="KW-0808">Transferase</keyword>
<keyword evidence="3" id="KW-1185">Reference proteome</keyword>
<dbReference type="GO" id="GO:0032259">
    <property type="term" value="P:methylation"/>
    <property type="evidence" value="ECO:0007669"/>
    <property type="project" value="UniProtKB-KW"/>
</dbReference>
<proteinExistence type="predicted"/>
<evidence type="ECO:0000313" key="3">
    <source>
        <dbReference type="Proteomes" id="UP000294257"/>
    </source>
</evidence>
<name>A0A4Q7KQH4_9PSEU</name>
<reference evidence="2 3" key="1">
    <citation type="submission" date="2019-02" db="EMBL/GenBank/DDBJ databases">
        <title>Genomic Encyclopedia of Type Strains, Phase IV (KMG-IV): sequencing the most valuable type-strain genomes for metagenomic binning, comparative biology and taxonomic classification.</title>
        <authorList>
            <person name="Goeker M."/>
        </authorList>
    </citation>
    <scope>NUCLEOTIDE SEQUENCE [LARGE SCALE GENOMIC DNA]</scope>
    <source>
        <strain evidence="2 3">DSM 101727</strain>
    </source>
</reference>
<dbReference type="Gene3D" id="3.40.50.150">
    <property type="entry name" value="Vaccinia Virus protein VP39"/>
    <property type="match status" value="1"/>
</dbReference>
<dbReference type="AlphaFoldDB" id="A0A4Q7KQH4"/>
<dbReference type="GO" id="GO:0008757">
    <property type="term" value="F:S-adenosylmethionine-dependent methyltransferase activity"/>
    <property type="evidence" value="ECO:0007669"/>
    <property type="project" value="InterPro"/>
</dbReference>
<dbReference type="OrthoDB" id="9805171at2"/>
<dbReference type="InterPro" id="IPR013216">
    <property type="entry name" value="Methyltransf_11"/>
</dbReference>
<evidence type="ECO:0000259" key="1">
    <source>
        <dbReference type="Pfam" id="PF08241"/>
    </source>
</evidence>
<organism evidence="2 3">
    <name type="scientific">Herbihabitans rhizosphaerae</name>
    <dbReference type="NCBI Taxonomy" id="1872711"/>
    <lineage>
        <taxon>Bacteria</taxon>
        <taxon>Bacillati</taxon>
        <taxon>Actinomycetota</taxon>
        <taxon>Actinomycetes</taxon>
        <taxon>Pseudonocardiales</taxon>
        <taxon>Pseudonocardiaceae</taxon>
        <taxon>Herbihabitans</taxon>
    </lineage>
</organism>
<comment type="caution">
    <text evidence="2">The sequence shown here is derived from an EMBL/GenBank/DDBJ whole genome shotgun (WGS) entry which is preliminary data.</text>
</comment>
<feature type="domain" description="Methyltransferase type 11" evidence="1">
    <location>
        <begin position="55"/>
        <end position="146"/>
    </location>
</feature>
<accession>A0A4Q7KQH4</accession>
<dbReference type="PANTHER" id="PTHR43861">
    <property type="entry name" value="TRANS-ACONITATE 2-METHYLTRANSFERASE-RELATED"/>
    <property type="match status" value="1"/>
</dbReference>